<feature type="compositionally biased region" description="Acidic residues" evidence="1">
    <location>
        <begin position="17"/>
        <end position="36"/>
    </location>
</feature>
<evidence type="ECO:0000256" key="1">
    <source>
        <dbReference type="SAM" id="MobiDB-lite"/>
    </source>
</evidence>
<name>A0A9Q3JHE5_9BASI</name>
<evidence type="ECO:0000313" key="2">
    <source>
        <dbReference type="EMBL" id="MBW0563340.1"/>
    </source>
</evidence>
<comment type="caution">
    <text evidence="2">The sequence shown here is derived from an EMBL/GenBank/DDBJ whole genome shotgun (WGS) entry which is preliminary data.</text>
</comment>
<dbReference type="AlphaFoldDB" id="A0A9Q3JHE5"/>
<organism evidence="2 3">
    <name type="scientific">Austropuccinia psidii MF-1</name>
    <dbReference type="NCBI Taxonomy" id="1389203"/>
    <lineage>
        <taxon>Eukaryota</taxon>
        <taxon>Fungi</taxon>
        <taxon>Dikarya</taxon>
        <taxon>Basidiomycota</taxon>
        <taxon>Pucciniomycotina</taxon>
        <taxon>Pucciniomycetes</taxon>
        <taxon>Pucciniales</taxon>
        <taxon>Sphaerophragmiaceae</taxon>
        <taxon>Austropuccinia</taxon>
    </lineage>
</organism>
<feature type="region of interest" description="Disordered" evidence="1">
    <location>
        <begin position="1"/>
        <end position="65"/>
    </location>
</feature>
<dbReference type="EMBL" id="AVOT02074086">
    <property type="protein sequence ID" value="MBW0563340.1"/>
    <property type="molecule type" value="Genomic_DNA"/>
</dbReference>
<dbReference type="Proteomes" id="UP000765509">
    <property type="component" value="Unassembled WGS sequence"/>
</dbReference>
<feature type="compositionally biased region" description="Polar residues" evidence="1">
    <location>
        <begin position="53"/>
        <end position="65"/>
    </location>
</feature>
<proteinExistence type="predicted"/>
<accession>A0A9Q3JHE5</accession>
<gene>
    <name evidence="2" type="ORF">O181_103055</name>
</gene>
<sequence length="95" mass="10033">MEGEAPSIQITIKGPGEDDAEGEDNSVEQEESDSTEDTPTPVGKSKGTGGPTLAQSNQPASHQSEPSLLAIVQQITHIIANLQYYSSSEASRLHL</sequence>
<evidence type="ECO:0000313" key="3">
    <source>
        <dbReference type="Proteomes" id="UP000765509"/>
    </source>
</evidence>
<protein>
    <submittedName>
        <fullName evidence="2">Uncharacterized protein</fullName>
    </submittedName>
</protein>
<keyword evidence="3" id="KW-1185">Reference proteome</keyword>
<reference evidence="2" key="1">
    <citation type="submission" date="2021-03" db="EMBL/GenBank/DDBJ databases">
        <title>Draft genome sequence of rust myrtle Austropuccinia psidii MF-1, a brazilian biotype.</title>
        <authorList>
            <person name="Quecine M.C."/>
            <person name="Pachon D.M.R."/>
            <person name="Bonatelli M.L."/>
            <person name="Correr F.H."/>
            <person name="Franceschini L.M."/>
            <person name="Leite T.F."/>
            <person name="Margarido G.R.A."/>
            <person name="Almeida C.A."/>
            <person name="Ferrarezi J.A."/>
            <person name="Labate C.A."/>
        </authorList>
    </citation>
    <scope>NUCLEOTIDE SEQUENCE</scope>
    <source>
        <strain evidence="2">MF-1</strain>
    </source>
</reference>